<dbReference type="EMBL" id="GBRH01235336">
    <property type="protein sequence ID" value="JAD62559.1"/>
    <property type="molecule type" value="Transcribed_RNA"/>
</dbReference>
<organism evidence="1">
    <name type="scientific">Arundo donax</name>
    <name type="common">Giant reed</name>
    <name type="synonym">Donax arundinaceus</name>
    <dbReference type="NCBI Taxonomy" id="35708"/>
    <lineage>
        <taxon>Eukaryota</taxon>
        <taxon>Viridiplantae</taxon>
        <taxon>Streptophyta</taxon>
        <taxon>Embryophyta</taxon>
        <taxon>Tracheophyta</taxon>
        <taxon>Spermatophyta</taxon>
        <taxon>Magnoliopsida</taxon>
        <taxon>Liliopsida</taxon>
        <taxon>Poales</taxon>
        <taxon>Poaceae</taxon>
        <taxon>PACMAD clade</taxon>
        <taxon>Arundinoideae</taxon>
        <taxon>Arundineae</taxon>
        <taxon>Arundo</taxon>
    </lineage>
</organism>
<accession>A0A0A9BF35</accession>
<reference evidence="1" key="1">
    <citation type="submission" date="2014-09" db="EMBL/GenBank/DDBJ databases">
        <authorList>
            <person name="Magalhaes I.L.F."/>
            <person name="Oliveira U."/>
            <person name="Santos F.R."/>
            <person name="Vidigal T.H.D.A."/>
            <person name="Brescovit A.D."/>
            <person name="Santos A.J."/>
        </authorList>
    </citation>
    <scope>NUCLEOTIDE SEQUENCE</scope>
    <source>
        <tissue evidence="1">Shoot tissue taken approximately 20 cm above the soil surface</tissue>
    </source>
</reference>
<name>A0A0A9BF35_ARUDO</name>
<sequence>MKSETAQTTESFKLKQHNLVKKINPLGNLLSPMAKALGPVHSYKRNFPLSRVYGSMPHVVILAPEGTTTTIWHWLFEIDTVLGIIWIKFSEFPVLLLFH</sequence>
<proteinExistence type="predicted"/>
<reference evidence="1" key="2">
    <citation type="journal article" date="2015" name="Data Brief">
        <title>Shoot transcriptome of the giant reed, Arundo donax.</title>
        <authorList>
            <person name="Barrero R.A."/>
            <person name="Guerrero F.D."/>
            <person name="Moolhuijzen P."/>
            <person name="Goolsby J.A."/>
            <person name="Tidwell J."/>
            <person name="Bellgard S.E."/>
            <person name="Bellgard M.I."/>
        </authorList>
    </citation>
    <scope>NUCLEOTIDE SEQUENCE</scope>
    <source>
        <tissue evidence="1">Shoot tissue taken approximately 20 cm above the soil surface</tissue>
    </source>
</reference>
<protein>
    <submittedName>
        <fullName evidence="1">Uncharacterized protein</fullName>
    </submittedName>
</protein>
<evidence type="ECO:0000313" key="1">
    <source>
        <dbReference type="EMBL" id="JAD62559.1"/>
    </source>
</evidence>
<dbReference type="AlphaFoldDB" id="A0A0A9BF35"/>